<gene>
    <name evidence="1" type="ORF">DSO57_1013767</name>
</gene>
<name>A0ACC2S802_9FUNG</name>
<organism evidence="1 2">
    <name type="scientific">Entomophthora muscae</name>
    <dbReference type="NCBI Taxonomy" id="34485"/>
    <lineage>
        <taxon>Eukaryota</taxon>
        <taxon>Fungi</taxon>
        <taxon>Fungi incertae sedis</taxon>
        <taxon>Zoopagomycota</taxon>
        <taxon>Entomophthoromycotina</taxon>
        <taxon>Entomophthoromycetes</taxon>
        <taxon>Entomophthorales</taxon>
        <taxon>Entomophthoraceae</taxon>
        <taxon>Entomophthora</taxon>
    </lineage>
</organism>
<protein>
    <submittedName>
        <fullName evidence="1">Uncharacterized protein</fullName>
    </submittedName>
</protein>
<reference evidence="1" key="1">
    <citation type="submission" date="2022-04" db="EMBL/GenBank/DDBJ databases">
        <title>Genome of the entomopathogenic fungus Entomophthora muscae.</title>
        <authorList>
            <person name="Elya C."/>
            <person name="Lovett B.R."/>
            <person name="Lee E."/>
            <person name="Macias A.M."/>
            <person name="Hajek A.E."/>
            <person name="De Bivort B.L."/>
            <person name="Kasson M.T."/>
            <person name="De Fine Licht H.H."/>
            <person name="Stajich J.E."/>
        </authorList>
    </citation>
    <scope>NUCLEOTIDE SEQUENCE</scope>
    <source>
        <strain evidence="1">Berkeley</strain>
    </source>
</reference>
<accession>A0ACC2S802</accession>
<evidence type="ECO:0000313" key="2">
    <source>
        <dbReference type="Proteomes" id="UP001165960"/>
    </source>
</evidence>
<comment type="caution">
    <text evidence="1">The sequence shown here is derived from an EMBL/GenBank/DDBJ whole genome shotgun (WGS) entry which is preliminary data.</text>
</comment>
<dbReference type="EMBL" id="QTSX02005731">
    <property type="protein sequence ID" value="KAJ9058281.1"/>
    <property type="molecule type" value="Genomic_DNA"/>
</dbReference>
<sequence length="103" mass="11884">MRDLRKKTLLEGHCIQNYLRGEENWGHNNRERISFSEAHPERLSNKYRSLAGSSCTEISEENIMFHNLGEVNQSINITENMVGTTSSTKENSMVEFLGNFEVF</sequence>
<evidence type="ECO:0000313" key="1">
    <source>
        <dbReference type="EMBL" id="KAJ9058281.1"/>
    </source>
</evidence>
<proteinExistence type="predicted"/>
<dbReference type="Proteomes" id="UP001165960">
    <property type="component" value="Unassembled WGS sequence"/>
</dbReference>
<keyword evidence="2" id="KW-1185">Reference proteome</keyword>